<feature type="domain" description="FAD/NAD(P)-binding" evidence="12">
    <location>
        <begin position="13"/>
        <end position="271"/>
    </location>
</feature>
<protein>
    <recommendedName>
        <fullName evidence="3">NADH:ubiquinone reductase (non-electrogenic)</fullName>
        <ecNumber evidence="3">1.6.5.9</ecNumber>
    </recommendedName>
</protein>
<comment type="similarity">
    <text evidence="2">Belongs to the NADH dehydrogenase family.</text>
</comment>
<dbReference type="PANTHER" id="PTHR43706">
    <property type="entry name" value="NADH DEHYDROGENASE"/>
    <property type="match status" value="1"/>
</dbReference>
<dbReference type="InterPro" id="IPR023753">
    <property type="entry name" value="FAD/NAD-binding_dom"/>
</dbReference>
<comment type="caution">
    <text evidence="14">The sequence shown here is derived from an EMBL/GenBank/DDBJ whole genome shotgun (WGS) entry which is preliminary data.</text>
</comment>
<dbReference type="SUPFAM" id="SSF51905">
    <property type="entry name" value="FAD/NAD(P)-binding domain"/>
    <property type="match status" value="1"/>
</dbReference>
<dbReference type="AlphaFoldDB" id="A0AAE0LEA9"/>
<keyword evidence="9" id="KW-0520">NAD</keyword>
<evidence type="ECO:0000259" key="13">
    <source>
        <dbReference type="Pfam" id="PF22366"/>
    </source>
</evidence>
<keyword evidence="7" id="KW-0809">Transit peptide</keyword>
<dbReference type="Pfam" id="PF07992">
    <property type="entry name" value="Pyr_redox_2"/>
    <property type="match status" value="1"/>
</dbReference>
<evidence type="ECO:0000256" key="2">
    <source>
        <dbReference type="ARBA" id="ARBA00005272"/>
    </source>
</evidence>
<evidence type="ECO:0000256" key="6">
    <source>
        <dbReference type="ARBA" id="ARBA00022827"/>
    </source>
</evidence>
<keyword evidence="8" id="KW-0560">Oxidoreductase</keyword>
<dbReference type="Pfam" id="PF22366">
    <property type="entry name" value="NDH2_C"/>
    <property type="match status" value="1"/>
</dbReference>
<evidence type="ECO:0000256" key="7">
    <source>
        <dbReference type="ARBA" id="ARBA00022946"/>
    </source>
</evidence>
<evidence type="ECO:0000313" key="14">
    <source>
        <dbReference type="EMBL" id="KAK3281927.1"/>
    </source>
</evidence>
<evidence type="ECO:0000256" key="11">
    <source>
        <dbReference type="ARBA" id="ARBA00049010"/>
    </source>
</evidence>
<comment type="catalytic activity">
    <reaction evidence="11">
        <text>a ubiquinone + NADH + H(+) = a ubiquinol + NAD(+)</text>
        <dbReference type="Rhea" id="RHEA:23152"/>
        <dbReference type="Rhea" id="RHEA-COMP:9565"/>
        <dbReference type="Rhea" id="RHEA-COMP:9566"/>
        <dbReference type="ChEBI" id="CHEBI:15378"/>
        <dbReference type="ChEBI" id="CHEBI:16389"/>
        <dbReference type="ChEBI" id="CHEBI:17976"/>
        <dbReference type="ChEBI" id="CHEBI:57540"/>
        <dbReference type="ChEBI" id="CHEBI:57945"/>
    </reaction>
</comment>
<comment type="subcellular location">
    <subcellularLocation>
        <location evidence="1">Mitochondrion inner membrane</location>
        <topology evidence="1">Peripheral membrane protein</topology>
    </subcellularLocation>
</comment>
<evidence type="ECO:0000256" key="3">
    <source>
        <dbReference type="ARBA" id="ARBA00012637"/>
    </source>
</evidence>
<proteinExistence type="inferred from homology"/>
<accession>A0AAE0LEA9</accession>
<reference evidence="14 15" key="1">
    <citation type="journal article" date="2015" name="Genome Biol. Evol.">
        <title>Comparative Genomics of a Bacterivorous Green Alga Reveals Evolutionary Causalities and Consequences of Phago-Mixotrophic Mode of Nutrition.</title>
        <authorList>
            <person name="Burns J.A."/>
            <person name="Paasch A."/>
            <person name="Narechania A."/>
            <person name="Kim E."/>
        </authorList>
    </citation>
    <scope>NUCLEOTIDE SEQUENCE [LARGE SCALE GENOMIC DNA]</scope>
    <source>
        <strain evidence="14 15">PLY_AMNH</strain>
    </source>
</reference>
<organism evidence="14 15">
    <name type="scientific">Cymbomonas tetramitiformis</name>
    <dbReference type="NCBI Taxonomy" id="36881"/>
    <lineage>
        <taxon>Eukaryota</taxon>
        <taxon>Viridiplantae</taxon>
        <taxon>Chlorophyta</taxon>
        <taxon>Pyramimonadophyceae</taxon>
        <taxon>Pyramimonadales</taxon>
        <taxon>Pyramimonadaceae</taxon>
        <taxon>Cymbomonas</taxon>
    </lineage>
</organism>
<dbReference type="EC" id="1.6.5.9" evidence="3"/>
<evidence type="ECO:0000256" key="1">
    <source>
        <dbReference type="ARBA" id="ARBA00004637"/>
    </source>
</evidence>
<dbReference type="Proteomes" id="UP001190700">
    <property type="component" value="Unassembled WGS sequence"/>
</dbReference>
<keyword evidence="5" id="KW-0999">Mitochondrion inner membrane</keyword>
<feature type="domain" description="External alternative NADH-ubiquinone oxidoreductase-like C-terminal" evidence="13">
    <location>
        <begin position="306"/>
        <end position="369"/>
    </location>
</feature>
<evidence type="ECO:0000256" key="8">
    <source>
        <dbReference type="ARBA" id="ARBA00023002"/>
    </source>
</evidence>
<keyword evidence="5" id="KW-0472">Membrane</keyword>
<keyword evidence="4" id="KW-0285">Flavoprotein</keyword>
<dbReference type="GO" id="GO:0005743">
    <property type="term" value="C:mitochondrial inner membrane"/>
    <property type="evidence" value="ECO:0007669"/>
    <property type="project" value="UniProtKB-SubCell"/>
</dbReference>
<evidence type="ECO:0000259" key="12">
    <source>
        <dbReference type="Pfam" id="PF07992"/>
    </source>
</evidence>
<keyword evidence="5" id="KW-0496">Mitochondrion</keyword>
<dbReference type="EMBL" id="LGRX02003639">
    <property type="protein sequence ID" value="KAK3281927.1"/>
    <property type="molecule type" value="Genomic_DNA"/>
</dbReference>
<dbReference type="InterPro" id="IPR054585">
    <property type="entry name" value="NDH2-like_C"/>
</dbReference>
<dbReference type="Gene3D" id="3.50.50.100">
    <property type="match status" value="1"/>
</dbReference>
<evidence type="ECO:0000256" key="5">
    <source>
        <dbReference type="ARBA" id="ARBA00022792"/>
    </source>
</evidence>
<dbReference type="InterPro" id="IPR045024">
    <property type="entry name" value="NDH-2"/>
</dbReference>
<dbReference type="GO" id="GO:0050136">
    <property type="term" value="F:NADH dehydrogenase (quinone) (non-electrogenic) activity"/>
    <property type="evidence" value="ECO:0007669"/>
    <property type="project" value="UniProtKB-EC"/>
</dbReference>
<dbReference type="PRINTS" id="PR00368">
    <property type="entry name" value="FADPNR"/>
</dbReference>
<keyword evidence="15" id="KW-1185">Reference proteome</keyword>
<evidence type="ECO:0000256" key="10">
    <source>
        <dbReference type="ARBA" id="ARBA00047599"/>
    </source>
</evidence>
<dbReference type="PANTHER" id="PTHR43706:SF47">
    <property type="entry name" value="EXTERNAL NADH-UBIQUINONE OXIDOREDUCTASE 1, MITOCHONDRIAL-RELATED"/>
    <property type="match status" value="1"/>
</dbReference>
<gene>
    <name evidence="14" type="ORF">CYMTET_10311</name>
</gene>
<comment type="catalytic activity">
    <reaction evidence="10">
        <text>a quinone + NADH + H(+) = a quinol + NAD(+)</text>
        <dbReference type="Rhea" id="RHEA:46160"/>
        <dbReference type="ChEBI" id="CHEBI:15378"/>
        <dbReference type="ChEBI" id="CHEBI:24646"/>
        <dbReference type="ChEBI" id="CHEBI:57540"/>
        <dbReference type="ChEBI" id="CHEBI:57945"/>
        <dbReference type="ChEBI" id="CHEBI:132124"/>
        <dbReference type="EC" id="1.6.5.9"/>
    </reaction>
</comment>
<evidence type="ECO:0000256" key="9">
    <source>
        <dbReference type="ARBA" id="ARBA00023027"/>
    </source>
</evidence>
<sequence length="373" mass="41449">MAFANDLLCWGQAECTDIDHKRNKIKCKAAGVVRGDTADFEVEYDQLVITVGAKPATFGIPGVAEHGFFLKEVQDARAIRNRIVDCLETASIPGQSPETKKRLLHFVIVGGGPTGVEFSAELHDFLRSDVAKKSFPDMDKECVRISLYEAMPQVLNMFEKQLVQYTEDKFKREGINVHTNTAVIEVGDTCLKTKRKEANEIEEVPYGMLVWVAGIRVQDVAEQFKKALGQQGRSIEINEYCRVKDTQNVWAIGDCTFGALPPTAQVASQQGKYLGRLFNNFAGSSPQALDMHSHCLSQEPFQFKNRGAFAYIGGSQAILQTGSSENPVVLGGHEAYFAYKAAYFSKLLGLRNRLMVGTDWFKTQVFGRDPSRV</sequence>
<dbReference type="InterPro" id="IPR036188">
    <property type="entry name" value="FAD/NAD-bd_sf"/>
</dbReference>
<evidence type="ECO:0000256" key="4">
    <source>
        <dbReference type="ARBA" id="ARBA00022630"/>
    </source>
</evidence>
<name>A0AAE0LEA9_9CHLO</name>
<evidence type="ECO:0000313" key="15">
    <source>
        <dbReference type="Proteomes" id="UP001190700"/>
    </source>
</evidence>
<keyword evidence="6" id="KW-0274">FAD</keyword>